<dbReference type="InterPro" id="IPR003122">
    <property type="entry name" value="Tar_rcpt_lig-bd"/>
</dbReference>
<evidence type="ECO:0000256" key="5">
    <source>
        <dbReference type="ARBA" id="ARBA00022519"/>
    </source>
</evidence>
<dbReference type="GO" id="GO:0007165">
    <property type="term" value="P:signal transduction"/>
    <property type="evidence" value="ECO:0007669"/>
    <property type="project" value="UniProtKB-KW"/>
</dbReference>
<evidence type="ECO:0000256" key="1">
    <source>
        <dbReference type="ARBA" id="ARBA00004429"/>
    </source>
</evidence>
<name>A0A5C9SVY6_VIBCL</name>
<dbReference type="PANTHER" id="PTHR32089">
    <property type="entry name" value="METHYL-ACCEPTING CHEMOTAXIS PROTEIN MCPB"/>
    <property type="match status" value="1"/>
</dbReference>
<organism evidence="16 17">
    <name type="scientific">Vibrio cholerae</name>
    <dbReference type="NCBI Taxonomy" id="666"/>
    <lineage>
        <taxon>Bacteria</taxon>
        <taxon>Pseudomonadati</taxon>
        <taxon>Pseudomonadota</taxon>
        <taxon>Gammaproteobacteria</taxon>
        <taxon>Vibrionales</taxon>
        <taxon>Vibrionaceae</taxon>
        <taxon>Vibrio</taxon>
    </lineage>
</organism>
<dbReference type="SMART" id="SM00283">
    <property type="entry name" value="MA"/>
    <property type="match status" value="1"/>
</dbReference>
<dbReference type="SUPFAM" id="SSF58104">
    <property type="entry name" value="Methyl-accepting chemotaxis protein (MCP) signaling domain"/>
    <property type="match status" value="1"/>
</dbReference>
<dbReference type="InterPro" id="IPR003660">
    <property type="entry name" value="HAMP_dom"/>
</dbReference>
<dbReference type="EMBL" id="VSGZ01000037">
    <property type="protein sequence ID" value="TXY91331.1"/>
    <property type="molecule type" value="Genomic_DNA"/>
</dbReference>
<keyword evidence="8 13" id="KW-0472">Membrane</keyword>
<dbReference type="Gene3D" id="1.10.287.950">
    <property type="entry name" value="Methyl-accepting chemotaxis protein"/>
    <property type="match status" value="1"/>
</dbReference>
<dbReference type="GO" id="GO:0005886">
    <property type="term" value="C:plasma membrane"/>
    <property type="evidence" value="ECO:0007669"/>
    <property type="project" value="UniProtKB-SubCell"/>
</dbReference>
<dbReference type="FunFam" id="1.10.287.950:FF:000001">
    <property type="entry name" value="Methyl-accepting chemotaxis sensory transducer"/>
    <property type="match status" value="1"/>
</dbReference>
<evidence type="ECO:0000313" key="17">
    <source>
        <dbReference type="Proteomes" id="UP000323583"/>
    </source>
</evidence>
<evidence type="ECO:0000256" key="6">
    <source>
        <dbReference type="ARBA" id="ARBA00022692"/>
    </source>
</evidence>
<dbReference type="PANTHER" id="PTHR32089:SF120">
    <property type="entry name" value="METHYL-ACCEPTING CHEMOTAXIS PROTEIN TLPQ"/>
    <property type="match status" value="1"/>
</dbReference>
<feature type="coiled-coil region" evidence="12">
    <location>
        <begin position="129"/>
        <end position="163"/>
    </location>
</feature>
<evidence type="ECO:0000256" key="7">
    <source>
        <dbReference type="ARBA" id="ARBA00022989"/>
    </source>
</evidence>
<dbReference type="InterPro" id="IPR004090">
    <property type="entry name" value="Chemotax_Me-accpt_rcpt"/>
</dbReference>
<dbReference type="Proteomes" id="UP000323583">
    <property type="component" value="Unassembled WGS sequence"/>
</dbReference>
<evidence type="ECO:0000256" key="3">
    <source>
        <dbReference type="ARBA" id="ARBA00022481"/>
    </source>
</evidence>
<gene>
    <name evidence="16" type="ORF">FXE67_15360</name>
</gene>
<keyword evidence="2" id="KW-1003">Cell membrane</keyword>
<evidence type="ECO:0000256" key="8">
    <source>
        <dbReference type="ARBA" id="ARBA00023136"/>
    </source>
</evidence>
<dbReference type="RefSeq" id="WP_113605836.1">
    <property type="nucleotide sequence ID" value="NZ_CP110188.1"/>
</dbReference>
<keyword evidence="4" id="KW-0145">Chemotaxis</keyword>
<dbReference type="Pfam" id="PF00672">
    <property type="entry name" value="HAMP"/>
    <property type="match status" value="1"/>
</dbReference>
<reference evidence="16 17" key="1">
    <citation type="submission" date="2019-06" db="EMBL/GenBank/DDBJ databases">
        <title>Vibrio cholerae phylogeny based on whole-genome sequencing reveals genetic diversity and population strucutre.</title>
        <authorList>
            <person name="Zhiqiu Y."/>
            <person name="Bin L."/>
            <person name="Lingyan J."/>
        </authorList>
    </citation>
    <scope>NUCLEOTIDE SEQUENCE [LARGE SCALE GENOMIC DNA]</scope>
    <source>
        <strain evidence="16 17">N2768</strain>
    </source>
</reference>
<accession>A0A5C9SVY6</accession>
<keyword evidence="12" id="KW-0175">Coiled coil</keyword>
<keyword evidence="5" id="KW-0997">Cell inner membrane</keyword>
<dbReference type="PROSITE" id="PS50885">
    <property type="entry name" value="HAMP"/>
    <property type="match status" value="1"/>
</dbReference>
<feature type="domain" description="Methyl-accepting transducer" evidence="14">
    <location>
        <begin position="290"/>
        <end position="526"/>
    </location>
</feature>
<evidence type="ECO:0000256" key="10">
    <source>
        <dbReference type="ARBA" id="ARBA00029447"/>
    </source>
</evidence>
<comment type="subcellular location">
    <subcellularLocation>
        <location evidence="1">Cell inner membrane</location>
        <topology evidence="1">Multi-pass membrane protein</topology>
    </subcellularLocation>
</comment>
<comment type="similarity">
    <text evidence="10">Belongs to the methyl-accepting chemotaxis (MCP) protein family.</text>
</comment>
<evidence type="ECO:0000256" key="11">
    <source>
        <dbReference type="PROSITE-ProRule" id="PRU00284"/>
    </source>
</evidence>
<comment type="caution">
    <text evidence="16">The sequence shown here is derived from an EMBL/GenBank/DDBJ whole genome shotgun (WGS) entry which is preliminary data.</text>
</comment>
<keyword evidence="7 13" id="KW-1133">Transmembrane helix</keyword>
<dbReference type="GO" id="GO:0004888">
    <property type="term" value="F:transmembrane signaling receptor activity"/>
    <property type="evidence" value="ECO:0007669"/>
    <property type="project" value="InterPro"/>
</dbReference>
<evidence type="ECO:0000313" key="16">
    <source>
        <dbReference type="EMBL" id="TXY91331.1"/>
    </source>
</evidence>
<dbReference type="InterPro" id="IPR004089">
    <property type="entry name" value="MCPsignal_dom"/>
</dbReference>
<protein>
    <submittedName>
        <fullName evidence="16">Methyl-accepting chemotaxis protein</fullName>
    </submittedName>
</protein>
<keyword evidence="6 13" id="KW-0812">Transmembrane</keyword>
<evidence type="ECO:0000256" key="4">
    <source>
        <dbReference type="ARBA" id="ARBA00022500"/>
    </source>
</evidence>
<dbReference type="SMART" id="SM00304">
    <property type="entry name" value="HAMP"/>
    <property type="match status" value="1"/>
</dbReference>
<dbReference type="CDD" id="cd06225">
    <property type="entry name" value="HAMP"/>
    <property type="match status" value="1"/>
</dbReference>
<keyword evidence="3" id="KW-0488">Methylation</keyword>
<dbReference type="AlphaFoldDB" id="A0A5C9SVY6"/>
<evidence type="ECO:0000256" key="12">
    <source>
        <dbReference type="SAM" id="Coils"/>
    </source>
</evidence>
<proteinExistence type="inferred from homology"/>
<dbReference type="Pfam" id="PF00015">
    <property type="entry name" value="MCPsignal"/>
    <property type="match status" value="1"/>
</dbReference>
<keyword evidence="9 11" id="KW-0807">Transducer</keyword>
<dbReference type="PRINTS" id="PR00260">
    <property type="entry name" value="CHEMTRNSDUCR"/>
</dbReference>
<evidence type="ECO:0000256" key="9">
    <source>
        <dbReference type="ARBA" id="ARBA00023224"/>
    </source>
</evidence>
<evidence type="ECO:0000259" key="15">
    <source>
        <dbReference type="PROSITE" id="PS50885"/>
    </source>
</evidence>
<feature type="domain" description="HAMP" evidence="15">
    <location>
        <begin position="233"/>
        <end position="285"/>
    </location>
</feature>
<evidence type="ECO:0000259" key="14">
    <source>
        <dbReference type="PROSITE" id="PS50111"/>
    </source>
</evidence>
<feature type="transmembrane region" description="Helical" evidence="13">
    <location>
        <begin position="209"/>
        <end position="231"/>
    </location>
</feature>
<sequence>MKWFNNLSITQKMIALVGCLLALTLIVSAYSITKMKRVAIEIEVIAHDNLPLTKLMTEMTVHQLEGAITLERVFRAAGIESSQGKQQQNQYQAQLMELVNKFKQEFNQSRQLLESSIEHAISPSIRSYLTNLEQDLDSLGREHQEFERKLNDLLNELSSGREVKLLVADAEQIEQLQINLDQHLIDILLKIEQATEQSVLVAEQEEREALWGMIYLSVFAIIFGLLLGFAFSKQIVIAIARARKLANEMAEGNFSQRAKVTTGDEIGQLVVSMNTMAQSVSHIIGEVIDRANTIASTVTQLASSAESNKQSVQKQQANTEQVTSAMTQMASTITEVASSAEESSAATARAQENARYSCDILSETETVSRQLVANAQQSQQMIVELEASTRQIESFVLVVEGISEQTNLLALNAAIEAARAGEQGRGFAVVADEVRALASRSQQATHEIKGLIQTLVERAQTATKMIDSSDRQIEESFSSITSAKNQLDSINLALLELTSANTQVASASEEQSVAADEISHSMAGIRDAGETIMLSVQETAQASEELAQQAQGLKLLMGRFVIS</sequence>
<dbReference type="Pfam" id="PF02203">
    <property type="entry name" value="TarH"/>
    <property type="match status" value="1"/>
</dbReference>
<evidence type="ECO:0000256" key="2">
    <source>
        <dbReference type="ARBA" id="ARBA00022475"/>
    </source>
</evidence>
<dbReference type="GO" id="GO:0006935">
    <property type="term" value="P:chemotaxis"/>
    <property type="evidence" value="ECO:0007669"/>
    <property type="project" value="UniProtKB-KW"/>
</dbReference>
<evidence type="ECO:0000256" key="13">
    <source>
        <dbReference type="SAM" id="Phobius"/>
    </source>
</evidence>
<dbReference type="PROSITE" id="PS50111">
    <property type="entry name" value="CHEMOTAXIS_TRANSDUC_2"/>
    <property type="match status" value="1"/>
</dbReference>